<protein>
    <recommendedName>
        <fullName evidence="1">DUF6985 domain-containing protein</fullName>
    </recommendedName>
</protein>
<comment type="caution">
    <text evidence="2">The sequence shown here is derived from an EMBL/GenBank/DDBJ whole genome shotgun (WGS) entry which is preliminary data.</text>
</comment>
<evidence type="ECO:0000313" key="3">
    <source>
        <dbReference type="Proteomes" id="UP000195440"/>
    </source>
</evidence>
<evidence type="ECO:0000259" key="1">
    <source>
        <dbReference type="Pfam" id="PF22481"/>
    </source>
</evidence>
<gene>
    <name evidence="2" type="ORF">AUC60_20030</name>
</gene>
<feature type="domain" description="DUF6985" evidence="1">
    <location>
        <begin position="9"/>
        <end position="158"/>
    </location>
</feature>
<dbReference type="Proteomes" id="UP000195440">
    <property type="component" value="Unassembled WGS sequence"/>
</dbReference>
<dbReference type="EMBL" id="LOHF01000020">
    <property type="protein sequence ID" value="OUM71982.1"/>
    <property type="molecule type" value="Genomic_DNA"/>
</dbReference>
<dbReference type="RefSeq" id="WP_087271772.1">
    <property type="nucleotide sequence ID" value="NZ_JBJGBV010000029.1"/>
</dbReference>
<keyword evidence="3" id="KW-1185">Reference proteome</keyword>
<dbReference type="InterPro" id="IPR054254">
    <property type="entry name" value="DUF6985"/>
</dbReference>
<reference evidence="2 3" key="1">
    <citation type="journal article" date="2017" name="Syst. Appl. Microbiol.">
        <title>Pseudomonas caspiana sp. nov., a citrus pathogen in the Pseudomonas syringae phylogenetic group.</title>
        <authorList>
            <person name="Busquets A."/>
            <person name="Gomila M."/>
            <person name="Beiki F."/>
            <person name="Mulet M."/>
            <person name="Rahimian H."/>
            <person name="Garcia-Valdes E."/>
            <person name="Lalucat J."/>
        </authorList>
    </citation>
    <scope>NUCLEOTIDE SEQUENCE [LARGE SCALE GENOMIC DNA]</scope>
    <source>
        <strain evidence="2 3">FBF102</strain>
    </source>
</reference>
<dbReference type="OrthoDB" id="3477708at2"/>
<dbReference type="Pfam" id="PF22481">
    <property type="entry name" value="DUF6985"/>
    <property type="match status" value="1"/>
</dbReference>
<organism evidence="2 3">
    <name type="scientific">Pseudomonas caspiana</name>
    <dbReference type="NCBI Taxonomy" id="1451454"/>
    <lineage>
        <taxon>Bacteria</taxon>
        <taxon>Pseudomonadati</taxon>
        <taxon>Pseudomonadota</taxon>
        <taxon>Gammaproteobacteria</taxon>
        <taxon>Pseudomonadales</taxon>
        <taxon>Pseudomonadaceae</taxon>
        <taxon>Pseudomonas</taxon>
    </lineage>
</organism>
<evidence type="ECO:0000313" key="2">
    <source>
        <dbReference type="EMBL" id="OUM71982.1"/>
    </source>
</evidence>
<sequence>MNIISDPDFGELCLSSDEIWKGQCEVLFFAEAFNVELVVQTLDDDPISPVQRAAFREFESNKELICQRVEQALFAFYTENIERYRECFSPEEVNVKAPKIETISGLQNLLVLNCVKMMFNFDGDERDIGFVFEASFDPELGIGVLVTNSFVSTVDVQDFLLG</sequence>
<name>A0A1Y3NZR8_9PSED</name>
<proteinExistence type="predicted"/>
<accession>A0A1Y3NZR8</accession>
<dbReference type="AlphaFoldDB" id="A0A1Y3NZR8"/>